<dbReference type="EMBL" id="JAAGWY010000002">
    <property type="protein sequence ID" value="NEN06255.1"/>
    <property type="molecule type" value="Genomic_DNA"/>
</dbReference>
<proteinExistence type="predicted"/>
<keyword evidence="2" id="KW-1185">Reference proteome</keyword>
<name>A0A6L9XYC9_9MICO</name>
<gene>
    <name evidence="1" type="ORF">G3T36_10240</name>
</gene>
<dbReference type="AlphaFoldDB" id="A0A6L9XYC9"/>
<dbReference type="Proteomes" id="UP000474967">
    <property type="component" value="Unassembled WGS sequence"/>
</dbReference>
<evidence type="ECO:0000313" key="2">
    <source>
        <dbReference type="Proteomes" id="UP000474967"/>
    </source>
</evidence>
<organism evidence="1 2">
    <name type="scientific">Leifsonia tongyongensis</name>
    <dbReference type="NCBI Taxonomy" id="1268043"/>
    <lineage>
        <taxon>Bacteria</taxon>
        <taxon>Bacillati</taxon>
        <taxon>Actinomycetota</taxon>
        <taxon>Actinomycetes</taxon>
        <taxon>Micrococcales</taxon>
        <taxon>Microbacteriaceae</taxon>
        <taxon>Leifsonia</taxon>
    </lineage>
</organism>
<sequence>MYADVFDLVDAGEGRWDVQQHGTLLVAGQVCRTHMGFVLWDWLDRQLGTYDTIEEALRALVRFGDRASGATSY</sequence>
<comment type="caution">
    <text evidence="1">The sequence shown here is derived from an EMBL/GenBank/DDBJ whole genome shotgun (WGS) entry which is preliminary data.</text>
</comment>
<accession>A0A6L9XYC9</accession>
<dbReference type="RefSeq" id="WP_163289692.1">
    <property type="nucleotide sequence ID" value="NZ_JAAGWY010000002.1"/>
</dbReference>
<protein>
    <submittedName>
        <fullName evidence="1">Uncharacterized protein</fullName>
    </submittedName>
</protein>
<evidence type="ECO:0000313" key="1">
    <source>
        <dbReference type="EMBL" id="NEN06255.1"/>
    </source>
</evidence>
<reference evidence="1 2" key="1">
    <citation type="journal article" date="2014" name="J. Microbiol.">
        <title>Diaminobutyricibacter tongyongensis gen. nov., sp. nov. and Homoserinibacter gongjuensis gen. nov., sp. nov. belong to the family Microbacteriaceae.</title>
        <authorList>
            <person name="Kim S.J."/>
            <person name="Ahn J.H."/>
            <person name="Weon H.Y."/>
            <person name="Hamada M."/>
            <person name="Suzuki K."/>
            <person name="Kwon S.W."/>
        </authorList>
    </citation>
    <scope>NUCLEOTIDE SEQUENCE [LARGE SCALE GENOMIC DNA]</scope>
    <source>
        <strain evidence="1 2">NBRC 108724</strain>
    </source>
</reference>